<evidence type="ECO:0000256" key="5">
    <source>
        <dbReference type="ARBA" id="ARBA00048577"/>
    </source>
</evidence>
<feature type="binding site" evidence="8">
    <location>
        <position position="185"/>
    </location>
    <ligand>
        <name>NAD(+)</name>
        <dbReference type="ChEBI" id="CHEBI:57540"/>
    </ligand>
</feature>
<evidence type="ECO:0000256" key="8">
    <source>
        <dbReference type="PIRSR" id="PIRSR000185-2"/>
    </source>
</evidence>
<keyword evidence="2 6" id="KW-0560">Oxidoreductase</keyword>
<dbReference type="PROSITE" id="PS00074">
    <property type="entry name" value="GLFV_DEHYDROGENASE"/>
    <property type="match status" value="1"/>
</dbReference>
<comment type="caution">
    <text evidence="12">The sequence shown here is derived from an EMBL/GenBank/DDBJ whole genome shotgun (WGS) entry which is preliminary data.</text>
</comment>
<evidence type="ECO:0000256" key="1">
    <source>
        <dbReference type="ARBA" id="ARBA00006382"/>
    </source>
</evidence>
<evidence type="ECO:0000313" key="12">
    <source>
        <dbReference type="EMBL" id="PWA78536.1"/>
    </source>
</evidence>
<evidence type="ECO:0000256" key="3">
    <source>
        <dbReference type="ARBA" id="ARBA00023027"/>
    </source>
</evidence>
<organism evidence="12 13">
    <name type="scientific">Artemisia annua</name>
    <name type="common">Sweet wormwood</name>
    <dbReference type="NCBI Taxonomy" id="35608"/>
    <lineage>
        <taxon>Eukaryota</taxon>
        <taxon>Viridiplantae</taxon>
        <taxon>Streptophyta</taxon>
        <taxon>Embryophyta</taxon>
        <taxon>Tracheophyta</taxon>
        <taxon>Spermatophyta</taxon>
        <taxon>Magnoliopsida</taxon>
        <taxon>eudicotyledons</taxon>
        <taxon>Gunneridae</taxon>
        <taxon>Pentapetalae</taxon>
        <taxon>asterids</taxon>
        <taxon>campanulids</taxon>
        <taxon>Asterales</taxon>
        <taxon>Asteraceae</taxon>
        <taxon>Asteroideae</taxon>
        <taxon>Anthemideae</taxon>
        <taxon>Artemisiinae</taxon>
        <taxon>Artemisia</taxon>
    </lineage>
</organism>
<dbReference type="PRINTS" id="PR00082">
    <property type="entry name" value="GLFDHDRGNASE"/>
</dbReference>
<feature type="binding site" evidence="8">
    <location>
        <position position="66"/>
    </location>
    <ligand>
        <name>substrate</name>
    </ligand>
</feature>
<dbReference type="SUPFAM" id="SSF53223">
    <property type="entry name" value="Aminoacid dehydrogenase-like, N-terminal domain"/>
    <property type="match status" value="1"/>
</dbReference>
<evidence type="ECO:0000256" key="4">
    <source>
        <dbReference type="ARBA" id="ARBA00047867"/>
    </source>
</evidence>
<dbReference type="GO" id="GO:0005739">
    <property type="term" value="C:mitochondrion"/>
    <property type="evidence" value="ECO:0007669"/>
    <property type="project" value="TreeGrafter"/>
</dbReference>
<feature type="binding site" evidence="8">
    <location>
        <position position="344"/>
    </location>
    <ligand>
        <name>substrate</name>
    </ligand>
</feature>
<sequence>MNPLAATNRNFRHAARLLSLDSKLEKSLLMPHREIKVECTIIKDDGSLATFEGFRVQHDNSRGTMKGGIRYHPEVEHGEVNALAQIMTWKTAVVNLPYGGAKGGIACDPKELSIRELERLTRVFTQKIHHFIGVNVDVPAPDIGTNAQTMAWIMDEYSKYHGYSPAIVTGKPIGLGGSVAREAATGRGVVIATEALLADHGKLIEGSTFVIQGFGNVGSWVARLVHELNGKIVAVSDVTGAVRNPDGIDIPAFLEHYKTTGSLTNFDGGDNMNPEELLFQECDVLIPCALGGVLTRENAGDVKAKFVVEAANHPVDPEADEILSKKGVIILPDIYANAGGVTVSYFEWVQNTQGFMWDEATVNLELKKYMKSAFGNIKKMCKTHDCNLRMGAFTLGVDRVAHSTMLRGFEG</sequence>
<comment type="similarity">
    <text evidence="1 6 10">Belongs to the Glu/Leu/Phe/Val dehydrogenases family.</text>
</comment>
<evidence type="ECO:0000259" key="11">
    <source>
        <dbReference type="SMART" id="SM00839"/>
    </source>
</evidence>
<dbReference type="InterPro" id="IPR006095">
    <property type="entry name" value="Glu/Leu/Phe/Val/Trp_DH"/>
</dbReference>
<dbReference type="InterPro" id="IPR006096">
    <property type="entry name" value="Glu/Leu/Phe/Val/Trp_DH_C"/>
</dbReference>
<dbReference type="SUPFAM" id="SSF51735">
    <property type="entry name" value="NAD(P)-binding Rossmann-fold domains"/>
    <property type="match status" value="1"/>
</dbReference>
<feature type="binding site" evidence="8">
    <location>
        <position position="216"/>
    </location>
    <ligand>
        <name>NAD(+)</name>
        <dbReference type="ChEBI" id="CHEBI:57540"/>
    </ligand>
</feature>
<protein>
    <recommendedName>
        <fullName evidence="6">Glutamate dehydrogenase</fullName>
    </recommendedName>
</protein>
<dbReference type="GO" id="GO:0000166">
    <property type="term" value="F:nucleotide binding"/>
    <property type="evidence" value="ECO:0007669"/>
    <property type="project" value="UniProtKB-KW"/>
</dbReference>
<accession>A0A2U1NYE2</accession>
<dbReference type="CDD" id="cd01076">
    <property type="entry name" value="NAD_bind_1_Glu_DH"/>
    <property type="match status" value="1"/>
</dbReference>
<dbReference type="OrthoDB" id="6718861at2759"/>
<feature type="domain" description="Glutamate/phenylalanine/leucine/valine/L-tryptophan dehydrogenase C-terminal" evidence="11">
    <location>
        <begin position="178"/>
        <end position="408"/>
    </location>
</feature>
<reference evidence="12 13" key="1">
    <citation type="journal article" date="2018" name="Mol. Plant">
        <title>The genome of Artemisia annua provides insight into the evolution of Asteraceae family and artemisinin biosynthesis.</title>
        <authorList>
            <person name="Shen Q."/>
            <person name="Zhang L."/>
            <person name="Liao Z."/>
            <person name="Wang S."/>
            <person name="Yan T."/>
            <person name="Shi P."/>
            <person name="Liu M."/>
            <person name="Fu X."/>
            <person name="Pan Q."/>
            <person name="Wang Y."/>
            <person name="Lv Z."/>
            <person name="Lu X."/>
            <person name="Zhang F."/>
            <person name="Jiang W."/>
            <person name="Ma Y."/>
            <person name="Chen M."/>
            <person name="Hao X."/>
            <person name="Li L."/>
            <person name="Tang Y."/>
            <person name="Lv G."/>
            <person name="Zhou Y."/>
            <person name="Sun X."/>
            <person name="Brodelius P.E."/>
            <person name="Rose J.K.C."/>
            <person name="Tang K."/>
        </authorList>
    </citation>
    <scope>NUCLEOTIDE SEQUENCE [LARGE SCALE GENOMIC DNA]</scope>
    <source>
        <strain evidence="13">cv. Huhao1</strain>
        <tissue evidence="12">Leaf</tissue>
    </source>
</reference>
<feature type="site" description="Important for catalysis" evidence="9">
    <location>
        <position position="142"/>
    </location>
</feature>
<dbReference type="InterPro" id="IPR046346">
    <property type="entry name" value="Aminoacid_DH-like_N_sf"/>
</dbReference>
<gene>
    <name evidence="12" type="ORF">CTI12_AA218530</name>
</gene>
<dbReference type="PANTHER" id="PTHR11606">
    <property type="entry name" value="GLUTAMATE DEHYDROGENASE"/>
    <property type="match status" value="1"/>
</dbReference>
<dbReference type="InterPro" id="IPR033922">
    <property type="entry name" value="NAD_bind_Glu_DH"/>
</dbReference>
<evidence type="ECO:0000256" key="6">
    <source>
        <dbReference type="PIRNR" id="PIRNR000185"/>
    </source>
</evidence>
<dbReference type="FunFam" id="3.40.50.10860:FF:000003">
    <property type="entry name" value="Glutamate dehydrogenase"/>
    <property type="match status" value="1"/>
</dbReference>
<evidence type="ECO:0000256" key="9">
    <source>
        <dbReference type="PIRSR" id="PIRSR000185-3"/>
    </source>
</evidence>
<dbReference type="InterPro" id="IPR033524">
    <property type="entry name" value="Glu/Leu/Phe/Val_DH_AS"/>
</dbReference>
<dbReference type="SMART" id="SM00839">
    <property type="entry name" value="ELFV_dehydrog"/>
    <property type="match status" value="1"/>
</dbReference>
<dbReference type="Pfam" id="PF02812">
    <property type="entry name" value="ELFV_dehydrog_N"/>
    <property type="match status" value="1"/>
</dbReference>
<dbReference type="PIRSF" id="PIRSF000185">
    <property type="entry name" value="Glu_DH"/>
    <property type="match status" value="1"/>
</dbReference>
<dbReference type="Proteomes" id="UP000245207">
    <property type="component" value="Unassembled WGS sequence"/>
</dbReference>
<dbReference type="EMBL" id="PKPP01001973">
    <property type="protein sequence ID" value="PWA78536.1"/>
    <property type="molecule type" value="Genomic_DNA"/>
</dbReference>
<dbReference type="Gene3D" id="3.40.50.720">
    <property type="entry name" value="NAD(P)-binding Rossmann-like Domain"/>
    <property type="match status" value="1"/>
</dbReference>
<evidence type="ECO:0000313" key="13">
    <source>
        <dbReference type="Proteomes" id="UP000245207"/>
    </source>
</evidence>
<dbReference type="GO" id="GO:0004352">
    <property type="term" value="F:glutamate dehydrogenase (NAD+) activity"/>
    <property type="evidence" value="ECO:0007669"/>
    <property type="project" value="TreeGrafter"/>
</dbReference>
<name>A0A2U1NYE2_ARTAN</name>
<dbReference type="GO" id="GO:0006538">
    <property type="term" value="P:L-glutamate catabolic process"/>
    <property type="evidence" value="ECO:0007669"/>
    <property type="project" value="TreeGrafter"/>
</dbReference>
<comment type="catalytic activity">
    <reaction evidence="4">
        <text>L-glutamate + NAD(+) + H2O = 2-oxoglutarate + NH4(+) + NADH + H(+)</text>
        <dbReference type="Rhea" id="RHEA:15133"/>
        <dbReference type="ChEBI" id="CHEBI:15377"/>
        <dbReference type="ChEBI" id="CHEBI:15378"/>
        <dbReference type="ChEBI" id="CHEBI:16810"/>
        <dbReference type="ChEBI" id="CHEBI:28938"/>
        <dbReference type="ChEBI" id="CHEBI:29985"/>
        <dbReference type="ChEBI" id="CHEBI:57540"/>
        <dbReference type="ChEBI" id="CHEBI:57945"/>
        <dbReference type="EC" id="1.4.1.3"/>
    </reaction>
</comment>
<dbReference type="Pfam" id="PF00208">
    <property type="entry name" value="ELFV_dehydrog"/>
    <property type="match status" value="1"/>
</dbReference>
<evidence type="ECO:0000256" key="2">
    <source>
        <dbReference type="ARBA" id="ARBA00023002"/>
    </source>
</evidence>
<keyword evidence="8" id="KW-0547">Nucleotide-binding</keyword>
<evidence type="ECO:0000256" key="7">
    <source>
        <dbReference type="PIRSR" id="PIRSR000185-1"/>
    </source>
</evidence>
<proteinExistence type="inferred from homology"/>
<dbReference type="PANTHER" id="PTHR11606:SF24">
    <property type="entry name" value="NAD-SPECIFIC GLUTAMATE DEHYDROGENASE"/>
    <property type="match status" value="1"/>
</dbReference>
<dbReference type="Gene3D" id="3.40.50.10860">
    <property type="entry name" value="Leucine Dehydrogenase, chain A, domain 1"/>
    <property type="match status" value="1"/>
</dbReference>
<dbReference type="AlphaFoldDB" id="A0A2U1NYE2"/>
<dbReference type="STRING" id="35608.A0A2U1NYE2"/>
<keyword evidence="13" id="KW-1185">Reference proteome</keyword>
<dbReference type="InterPro" id="IPR014362">
    <property type="entry name" value="Glu_DH"/>
</dbReference>
<comment type="catalytic activity">
    <reaction evidence="5">
        <text>L-glutamate + NADP(+) + H2O = 2-oxoglutarate + NH4(+) + NADPH + H(+)</text>
        <dbReference type="Rhea" id="RHEA:11612"/>
        <dbReference type="ChEBI" id="CHEBI:15377"/>
        <dbReference type="ChEBI" id="CHEBI:15378"/>
        <dbReference type="ChEBI" id="CHEBI:16810"/>
        <dbReference type="ChEBI" id="CHEBI:28938"/>
        <dbReference type="ChEBI" id="CHEBI:29985"/>
        <dbReference type="ChEBI" id="CHEBI:57783"/>
        <dbReference type="ChEBI" id="CHEBI:58349"/>
        <dbReference type="EC" id="1.4.1.3"/>
    </reaction>
</comment>
<dbReference type="InterPro" id="IPR006097">
    <property type="entry name" value="Glu/Leu/Phe/Val/Trp_DH_dimer"/>
</dbReference>
<feature type="binding site" evidence="8">
    <location>
        <position position="90"/>
    </location>
    <ligand>
        <name>substrate</name>
    </ligand>
</feature>
<dbReference type="InterPro" id="IPR036291">
    <property type="entry name" value="NAD(P)-bd_dom_sf"/>
</dbReference>
<feature type="active site" description="Proton donor" evidence="7">
    <location>
        <position position="102"/>
    </location>
</feature>
<dbReference type="FunFam" id="3.40.50.720:FF:000212">
    <property type="entry name" value="Glutamate dehydrogenase"/>
    <property type="match status" value="1"/>
</dbReference>
<keyword evidence="3 8" id="KW-0520">NAD</keyword>
<evidence type="ECO:0000256" key="10">
    <source>
        <dbReference type="RuleBase" id="RU004417"/>
    </source>
</evidence>